<dbReference type="OrthoDB" id="8455288at2"/>
<protein>
    <submittedName>
        <fullName evidence="2">AlpA family transcriptional regulator</fullName>
    </submittedName>
</protein>
<dbReference type="STRING" id="252474.B1A74_00730"/>
<reference evidence="2 3" key="1">
    <citation type="submission" date="2017-02" db="EMBL/GenBank/DDBJ databases">
        <title>Genomic diversity within the haloalkaliphilic genus Thioalkalivibrio.</title>
        <authorList>
            <person name="Ahn A.-C."/>
            <person name="Meier-Kolthoff J."/>
            <person name="Overmars L."/>
            <person name="Richter M."/>
            <person name="Woyke T."/>
            <person name="Sorokin D.Y."/>
            <person name="Muyzer G."/>
        </authorList>
    </citation>
    <scope>NUCLEOTIDE SEQUENCE [LARGE SCALE GENOMIC DNA]</scope>
    <source>
        <strain evidence="2 3">HL17</strain>
    </source>
</reference>
<dbReference type="RefSeq" id="WP_077243489.1">
    <property type="nucleotide sequence ID" value="NZ_MUZR01000003.1"/>
</dbReference>
<evidence type="ECO:0000313" key="2">
    <source>
        <dbReference type="EMBL" id="OOC11333.1"/>
    </source>
</evidence>
<dbReference type="InterPro" id="IPR009061">
    <property type="entry name" value="DNA-bd_dom_put_sf"/>
</dbReference>
<name>A0A1V3A2M5_9GAMM</name>
<dbReference type="Pfam" id="PF12728">
    <property type="entry name" value="HTH_17"/>
    <property type="match status" value="1"/>
</dbReference>
<evidence type="ECO:0000259" key="1">
    <source>
        <dbReference type="Pfam" id="PF12728"/>
    </source>
</evidence>
<dbReference type="EMBL" id="MUZR01000003">
    <property type="protein sequence ID" value="OOC11333.1"/>
    <property type="molecule type" value="Genomic_DNA"/>
</dbReference>
<dbReference type="SUPFAM" id="SSF46955">
    <property type="entry name" value="Putative DNA-binding domain"/>
    <property type="match status" value="1"/>
</dbReference>
<feature type="domain" description="Helix-turn-helix" evidence="1">
    <location>
        <begin position="9"/>
        <end position="59"/>
    </location>
</feature>
<accession>A0A1V3A2M5</accession>
<dbReference type="InterPro" id="IPR041657">
    <property type="entry name" value="HTH_17"/>
</dbReference>
<gene>
    <name evidence="2" type="ORF">B1A74_00730</name>
</gene>
<organism evidence="2 3">
    <name type="scientific">Thioalkalivibrio halophilus</name>
    <dbReference type="NCBI Taxonomy" id="252474"/>
    <lineage>
        <taxon>Bacteria</taxon>
        <taxon>Pseudomonadati</taxon>
        <taxon>Pseudomonadota</taxon>
        <taxon>Gammaproteobacteria</taxon>
        <taxon>Chromatiales</taxon>
        <taxon>Ectothiorhodospiraceae</taxon>
        <taxon>Thioalkalivibrio</taxon>
    </lineage>
</organism>
<dbReference type="Proteomes" id="UP000189177">
    <property type="component" value="Unassembled WGS sequence"/>
</dbReference>
<dbReference type="AlphaFoldDB" id="A0A1V3A2M5"/>
<comment type="caution">
    <text evidence="2">The sequence shown here is derived from an EMBL/GenBank/DDBJ whole genome shotgun (WGS) entry which is preliminary data.</text>
</comment>
<evidence type="ECO:0000313" key="3">
    <source>
        <dbReference type="Proteomes" id="UP000189177"/>
    </source>
</evidence>
<dbReference type="Gene3D" id="1.10.238.160">
    <property type="match status" value="1"/>
</dbReference>
<proteinExistence type="predicted"/>
<keyword evidence="3" id="KW-1185">Reference proteome</keyword>
<sequence length="65" mass="7441">MNQTKPTHLSDKQIAALYNVHPKTPWRWAREGTFPKPVKLTTGCTRWRVADLEAWEAEREGGAHA</sequence>